<dbReference type="Proteomes" id="UP000650628">
    <property type="component" value="Unassembled WGS sequence"/>
</dbReference>
<evidence type="ECO:0000259" key="3">
    <source>
        <dbReference type="SMART" id="SM00822"/>
    </source>
</evidence>
<accession>A0A8J3X4E4</accession>
<evidence type="ECO:0000256" key="2">
    <source>
        <dbReference type="ARBA" id="ARBA00023002"/>
    </source>
</evidence>
<evidence type="ECO:0000313" key="4">
    <source>
        <dbReference type="EMBL" id="GII27577.1"/>
    </source>
</evidence>
<dbReference type="InterPro" id="IPR020904">
    <property type="entry name" value="Sc_DH/Rdtase_CS"/>
</dbReference>
<dbReference type="Pfam" id="PF13561">
    <property type="entry name" value="adh_short_C2"/>
    <property type="match status" value="1"/>
</dbReference>
<keyword evidence="2" id="KW-0560">Oxidoreductase</keyword>
<dbReference type="GO" id="GO:0016491">
    <property type="term" value="F:oxidoreductase activity"/>
    <property type="evidence" value="ECO:0007669"/>
    <property type="project" value="UniProtKB-KW"/>
</dbReference>
<dbReference type="Gene3D" id="3.40.50.720">
    <property type="entry name" value="NAD(P)-binding Rossmann-like Domain"/>
    <property type="match status" value="1"/>
</dbReference>
<name>A0A8J3X4E4_9ACTN</name>
<organism evidence="4 5">
    <name type="scientific">Planotetraspora mira</name>
    <dbReference type="NCBI Taxonomy" id="58121"/>
    <lineage>
        <taxon>Bacteria</taxon>
        <taxon>Bacillati</taxon>
        <taxon>Actinomycetota</taxon>
        <taxon>Actinomycetes</taxon>
        <taxon>Streptosporangiales</taxon>
        <taxon>Streptosporangiaceae</taxon>
        <taxon>Planotetraspora</taxon>
    </lineage>
</organism>
<protein>
    <submittedName>
        <fullName evidence="4">Short-chain dehydrogenase</fullName>
    </submittedName>
</protein>
<dbReference type="FunFam" id="3.40.50.720:FF:000084">
    <property type="entry name" value="Short-chain dehydrogenase reductase"/>
    <property type="match status" value="1"/>
</dbReference>
<dbReference type="EMBL" id="BOOO01000004">
    <property type="protein sequence ID" value="GII27577.1"/>
    <property type="molecule type" value="Genomic_DNA"/>
</dbReference>
<dbReference type="PANTHER" id="PTHR43669:SF3">
    <property type="entry name" value="ALCOHOL DEHYDROGENASE, PUTATIVE (AFU_ORTHOLOGUE AFUA_3G03445)-RELATED"/>
    <property type="match status" value="1"/>
</dbReference>
<dbReference type="InterPro" id="IPR002347">
    <property type="entry name" value="SDR_fam"/>
</dbReference>
<comment type="similarity">
    <text evidence="1">Belongs to the short-chain dehydrogenases/reductases (SDR) family.</text>
</comment>
<dbReference type="PANTHER" id="PTHR43669">
    <property type="entry name" value="5-KETO-D-GLUCONATE 5-REDUCTASE"/>
    <property type="match status" value="1"/>
</dbReference>
<evidence type="ECO:0000313" key="5">
    <source>
        <dbReference type="Proteomes" id="UP000650628"/>
    </source>
</evidence>
<sequence length="255" mass="26638">MMERSNLGMGRYSDKNVVITGGSSGMGLAVAELLAQGGARVVITGRSQATLDAARKRLGENAVAVRGDVASLSDLDSLAGRVKSELGSIEALFVNAGIAPHTPLESTTEEVYDELFAINVKGAFFAVQKLAPLLSTNAGVVLTTSIANVIGMVDTSVYAAGKAALRSMARTFSAELLPRGIRVNAISPGPIDSGILETMMSKEAADQFRAERIASNPMERYGTVEEFAKAAAFLAFDATYTTGIELAVDGGETQL</sequence>
<dbReference type="AlphaFoldDB" id="A0A8J3X4E4"/>
<feature type="domain" description="Ketoreductase" evidence="3">
    <location>
        <begin position="15"/>
        <end position="189"/>
    </location>
</feature>
<dbReference type="SUPFAM" id="SSF51735">
    <property type="entry name" value="NAD(P)-binding Rossmann-fold domains"/>
    <property type="match status" value="1"/>
</dbReference>
<reference evidence="4 5" key="1">
    <citation type="submission" date="2021-01" db="EMBL/GenBank/DDBJ databases">
        <title>Whole genome shotgun sequence of Planotetraspora mira NBRC 15435.</title>
        <authorList>
            <person name="Komaki H."/>
            <person name="Tamura T."/>
        </authorList>
    </citation>
    <scope>NUCLEOTIDE SEQUENCE [LARGE SCALE GENOMIC DNA]</scope>
    <source>
        <strain evidence="4 5">NBRC 15435</strain>
    </source>
</reference>
<dbReference type="SMART" id="SM00822">
    <property type="entry name" value="PKS_KR"/>
    <property type="match status" value="1"/>
</dbReference>
<dbReference type="PRINTS" id="PR00081">
    <property type="entry name" value="GDHRDH"/>
</dbReference>
<dbReference type="PROSITE" id="PS00061">
    <property type="entry name" value="ADH_SHORT"/>
    <property type="match status" value="1"/>
</dbReference>
<proteinExistence type="inferred from homology"/>
<dbReference type="InterPro" id="IPR057326">
    <property type="entry name" value="KR_dom"/>
</dbReference>
<keyword evidence="5" id="KW-1185">Reference proteome</keyword>
<comment type="caution">
    <text evidence="4">The sequence shown here is derived from an EMBL/GenBank/DDBJ whole genome shotgun (WGS) entry which is preliminary data.</text>
</comment>
<dbReference type="CDD" id="cd05233">
    <property type="entry name" value="SDR_c"/>
    <property type="match status" value="1"/>
</dbReference>
<gene>
    <name evidence="4" type="ORF">Pmi06nite_10190</name>
</gene>
<dbReference type="InterPro" id="IPR036291">
    <property type="entry name" value="NAD(P)-bd_dom_sf"/>
</dbReference>
<evidence type="ECO:0000256" key="1">
    <source>
        <dbReference type="ARBA" id="ARBA00006484"/>
    </source>
</evidence>